<proteinExistence type="predicted"/>
<sequence length="227" mass="24198">MNGPPTPPSSNEELGPAGSPPSPPVSGEGEGETTPPGPPTTAQPPAPIEPLQQQSPYYALFSQIAEVEATGDHVRLAQIAEAADLTATHDSHPTRLLITASIVLSYLILDDLPPAKSALLRLPNSLAAQQLPQALFSLLSATWLRRYENIYRRTDEIIMFVQGSGVSNSEGNAAIVLARLVTTFIDTFRARTFALVSKAYTSIPLALAQTYLGLGREQLLAGMISLN</sequence>
<comment type="caution">
    <text evidence="1">The sequence shown here is derived from an EMBL/GenBank/DDBJ whole genome shotgun (WGS) entry which is preliminary data.</text>
</comment>
<gene>
    <name evidence="1" type="ORF">FA95DRAFT_13646</name>
</gene>
<reference evidence="1" key="1">
    <citation type="submission" date="2021-02" db="EMBL/GenBank/DDBJ databases">
        <authorList>
            <consortium name="DOE Joint Genome Institute"/>
            <person name="Ahrendt S."/>
            <person name="Looney B.P."/>
            <person name="Miyauchi S."/>
            <person name="Morin E."/>
            <person name="Drula E."/>
            <person name="Courty P.E."/>
            <person name="Chicoki N."/>
            <person name="Fauchery L."/>
            <person name="Kohler A."/>
            <person name="Kuo A."/>
            <person name="Labutti K."/>
            <person name="Pangilinan J."/>
            <person name="Lipzen A."/>
            <person name="Riley R."/>
            <person name="Andreopoulos W."/>
            <person name="He G."/>
            <person name="Johnson J."/>
            <person name="Barry K.W."/>
            <person name="Grigoriev I.V."/>
            <person name="Nagy L."/>
            <person name="Hibbett D."/>
            <person name="Henrissat B."/>
            <person name="Matheny P.B."/>
            <person name="Labbe J."/>
            <person name="Martin F."/>
        </authorList>
    </citation>
    <scope>NUCLEOTIDE SEQUENCE</scope>
    <source>
        <strain evidence="1">FP105234-sp</strain>
    </source>
</reference>
<keyword evidence="2" id="KW-1185">Reference proteome</keyword>
<reference evidence="1" key="2">
    <citation type="journal article" date="2022" name="New Phytol.">
        <title>Evolutionary transition to the ectomycorrhizal habit in the genomes of a hyperdiverse lineage of mushroom-forming fungi.</title>
        <authorList>
            <person name="Looney B."/>
            <person name="Miyauchi S."/>
            <person name="Morin E."/>
            <person name="Drula E."/>
            <person name="Courty P.E."/>
            <person name="Kohler A."/>
            <person name="Kuo A."/>
            <person name="LaButti K."/>
            <person name="Pangilinan J."/>
            <person name="Lipzen A."/>
            <person name="Riley R."/>
            <person name="Andreopoulos W."/>
            <person name="He G."/>
            <person name="Johnson J."/>
            <person name="Nolan M."/>
            <person name="Tritt A."/>
            <person name="Barry K.W."/>
            <person name="Grigoriev I.V."/>
            <person name="Nagy L.G."/>
            <person name="Hibbett D."/>
            <person name="Henrissat B."/>
            <person name="Matheny P.B."/>
            <person name="Labbe J."/>
            <person name="Martin F.M."/>
        </authorList>
    </citation>
    <scope>NUCLEOTIDE SEQUENCE</scope>
    <source>
        <strain evidence="1">FP105234-sp</strain>
    </source>
</reference>
<evidence type="ECO:0000313" key="1">
    <source>
        <dbReference type="EMBL" id="KAI0053907.1"/>
    </source>
</evidence>
<evidence type="ECO:0000313" key="2">
    <source>
        <dbReference type="Proteomes" id="UP000814033"/>
    </source>
</evidence>
<dbReference type="Proteomes" id="UP000814033">
    <property type="component" value="Unassembled WGS sequence"/>
</dbReference>
<protein>
    <submittedName>
        <fullName evidence="1">Uncharacterized protein</fullName>
    </submittedName>
</protein>
<organism evidence="1 2">
    <name type="scientific">Auriscalpium vulgare</name>
    <dbReference type="NCBI Taxonomy" id="40419"/>
    <lineage>
        <taxon>Eukaryota</taxon>
        <taxon>Fungi</taxon>
        <taxon>Dikarya</taxon>
        <taxon>Basidiomycota</taxon>
        <taxon>Agaricomycotina</taxon>
        <taxon>Agaricomycetes</taxon>
        <taxon>Russulales</taxon>
        <taxon>Auriscalpiaceae</taxon>
        <taxon>Auriscalpium</taxon>
    </lineage>
</organism>
<accession>A0ACB8SCM3</accession>
<dbReference type="EMBL" id="MU275838">
    <property type="protein sequence ID" value="KAI0053907.1"/>
    <property type="molecule type" value="Genomic_DNA"/>
</dbReference>
<name>A0ACB8SCM3_9AGAM</name>